<evidence type="ECO:0000313" key="1">
    <source>
        <dbReference type="EMBL" id="EFA22066.1"/>
    </source>
</evidence>
<dbReference type="AlphaFoldDB" id="D1NX06"/>
<protein>
    <submittedName>
        <fullName evidence="1">Uncharacterized protein</fullName>
    </submittedName>
</protein>
<sequence length="53" mass="5685">MCVVCVKVGLGSGWIVDIGVSNWAWNYGCCNPLRSEQAALGHHNGGLLRWAGK</sequence>
<name>D1NX06_9BIFI</name>
<dbReference type="EMBL" id="ABXB03000008">
    <property type="protein sequence ID" value="EFA22066.1"/>
    <property type="molecule type" value="Genomic_DNA"/>
</dbReference>
<gene>
    <name evidence="1" type="ORF">BIFGAL_04414</name>
</gene>
<organism evidence="1 2">
    <name type="scientific">Bifidobacterium gallicum DSM 20093 = LMG 11596</name>
    <dbReference type="NCBI Taxonomy" id="561180"/>
    <lineage>
        <taxon>Bacteria</taxon>
        <taxon>Bacillati</taxon>
        <taxon>Actinomycetota</taxon>
        <taxon>Actinomycetes</taxon>
        <taxon>Bifidobacteriales</taxon>
        <taxon>Bifidobacteriaceae</taxon>
        <taxon>Bifidobacterium</taxon>
    </lineage>
</organism>
<dbReference type="STRING" id="561180.BIFGAL_04414"/>
<dbReference type="Proteomes" id="UP000003656">
    <property type="component" value="Unassembled WGS sequence"/>
</dbReference>
<reference evidence="1 2" key="1">
    <citation type="submission" date="2009-11" db="EMBL/GenBank/DDBJ databases">
        <authorList>
            <person name="Weinstock G."/>
            <person name="Sodergren E."/>
            <person name="Clifton S."/>
            <person name="Fulton L."/>
            <person name="Fulton B."/>
            <person name="Courtney L."/>
            <person name="Fronick C."/>
            <person name="Harrison M."/>
            <person name="Strong C."/>
            <person name="Farmer C."/>
            <person name="Delahaunty K."/>
            <person name="Markovic C."/>
            <person name="Hall O."/>
            <person name="Minx P."/>
            <person name="Tomlinson C."/>
            <person name="Mitreva M."/>
            <person name="Nelson J."/>
            <person name="Hou S."/>
            <person name="Wollam A."/>
            <person name="Pepin K.H."/>
            <person name="Johnson M."/>
            <person name="Bhonagiri V."/>
            <person name="Nash W.E."/>
            <person name="Warren W."/>
            <person name="Chinwalla A."/>
            <person name="Mardis E.R."/>
            <person name="Wilson R.K."/>
        </authorList>
    </citation>
    <scope>NUCLEOTIDE SEQUENCE [LARGE SCALE GENOMIC DNA]</scope>
    <source>
        <strain evidence="1 2">DSM 20093</strain>
    </source>
</reference>
<comment type="caution">
    <text evidence="1">The sequence shown here is derived from an EMBL/GenBank/DDBJ whole genome shotgun (WGS) entry which is preliminary data.</text>
</comment>
<evidence type="ECO:0000313" key="2">
    <source>
        <dbReference type="Proteomes" id="UP000003656"/>
    </source>
</evidence>
<accession>D1NX06</accession>
<proteinExistence type="predicted"/>